<feature type="domain" description="tRNA ligase phosphodiesterase" evidence="2">
    <location>
        <begin position="540"/>
        <end position="772"/>
    </location>
</feature>
<accession>A0A2C5YNM4</accession>
<dbReference type="InterPro" id="IPR012387">
    <property type="entry name" value="Trl1_fun"/>
</dbReference>
<dbReference type="PANTHER" id="PTHR32004:SF1">
    <property type="entry name" value="TRNA LIGASE"/>
    <property type="match status" value="1"/>
</dbReference>
<dbReference type="InterPro" id="IPR015965">
    <property type="entry name" value="tRNA_lig_PDEase"/>
</dbReference>
<evidence type="ECO:0000259" key="4">
    <source>
        <dbReference type="Pfam" id="PF09511"/>
    </source>
</evidence>
<dbReference type="GO" id="GO:0051730">
    <property type="term" value="F:GTP-dependent polyribonucleotide 5'-hydroxyl-kinase activity"/>
    <property type="evidence" value="ECO:0007669"/>
    <property type="project" value="InterPro"/>
</dbReference>
<dbReference type="GO" id="GO:0006388">
    <property type="term" value="P:tRNA splicing, via endonucleolytic cleavage and ligation"/>
    <property type="evidence" value="ECO:0007669"/>
    <property type="project" value="InterPro"/>
</dbReference>
<gene>
    <name evidence="5" type="ORF">CDD82_408</name>
</gene>
<dbReference type="Pfam" id="PF09511">
    <property type="entry name" value="RNA_lig_T4_1"/>
    <property type="match status" value="1"/>
</dbReference>
<evidence type="ECO:0000259" key="3">
    <source>
        <dbReference type="Pfam" id="PF08303"/>
    </source>
</evidence>
<dbReference type="InterPro" id="IPR027417">
    <property type="entry name" value="P-loop_NTPase"/>
</dbReference>
<name>A0A2C5YNM4_9HYPO</name>
<dbReference type="Pfam" id="PF08302">
    <property type="entry name" value="tRNA_lig_CPD"/>
    <property type="match status" value="1"/>
</dbReference>
<dbReference type="PIRSF" id="PIRSF019634">
    <property type="entry name" value="tRNA_lig_yeast"/>
    <property type="match status" value="1"/>
</dbReference>
<dbReference type="GO" id="GO:0005524">
    <property type="term" value="F:ATP binding"/>
    <property type="evidence" value="ECO:0007669"/>
    <property type="project" value="InterPro"/>
</dbReference>
<comment type="caution">
    <text evidence="5">The sequence shown here is derived from an EMBL/GenBank/DDBJ whole genome shotgun (WGS) entry which is preliminary data.</text>
</comment>
<sequence>MLSALEEARTSKKKEGKFSVKRGQYEVKTSSQPITVYSWRFLDSDYKRRQLPTTARGLFTTGNQILVRGYDKFFNVGEVKATKWDYMAAHTKPPYELTLKENGCIIFVSGLEDGTLLVCSKNSTGKRTDEDTSHALAGQERIEKQLAAMGRTSTELALYLRSRNATAVVELCDDSFEEHVLAYGPEEAGLYLHGINLNLPSFVTYSSAAVQSFADEWGFRKIGVVVMDDLQEARRFLDKAAETGAHDGRSIEGFVVRCKMSKAPDTEPYVDWFFKYKFEEPYLMYRQWRECTKALISGKPPKYKKHFAITKQYLAYAAERLAQDPGLGARYNKNHGIIGLRDDFLEHKHLKGLDAANMESSTSQCENPSELLDVGKGVVLCPIATIGCGKTTLARALAHLFGWGHIQNDNITGPKRPPRFTKQVLDELKQHKVAFADRNNTGAGERQQLINDVNMMCPTAKLVCLYYHHDAENLEQIELLTRERVLKRGDNHQTIRAATDSKKYFEIMKNFVNRFEPCDPEKEPDNGFDLVIELDPTANSRVNLEKTVTELRNFFPKLIDNMPSAEQLDEAIEVALAYRPNIKPNASGQKKSEGNAASGIGKKPVEYISVQIPASQVMVTLEKAFGSADAPTSRFYNELKQSRRVQPRFHVTLMHRAAEKQNPALWQNYKKLAEEAGGADLQLGSCKVLLERVVFDNRIMAIVVRIIDDNGKWQCFNRVAHITVGTRDPTVKPKESNDLLAKWLEGGIGNGDISEVVFETKPTVEGQVKAVLSR</sequence>
<dbReference type="AlphaFoldDB" id="A0A2C5YNM4"/>
<evidence type="ECO:0000256" key="1">
    <source>
        <dbReference type="PIRSR" id="PIRSR019634-50"/>
    </source>
</evidence>
<feature type="active site" description="N6-AMP-lysine intermediate" evidence="1">
    <location>
        <position position="100"/>
    </location>
</feature>
<feature type="domain" description="T4 RNA ligase 1-like N-terminal" evidence="4">
    <location>
        <begin position="55"/>
        <end position="283"/>
    </location>
</feature>
<dbReference type="GO" id="GO:0003972">
    <property type="term" value="F:RNA ligase (ATP) activity"/>
    <property type="evidence" value="ECO:0007669"/>
    <property type="project" value="InterPro"/>
</dbReference>
<organism evidence="5 6">
    <name type="scientific">Ophiocordyceps australis</name>
    <dbReference type="NCBI Taxonomy" id="1399860"/>
    <lineage>
        <taxon>Eukaryota</taxon>
        <taxon>Fungi</taxon>
        <taxon>Dikarya</taxon>
        <taxon>Ascomycota</taxon>
        <taxon>Pezizomycotina</taxon>
        <taxon>Sordariomycetes</taxon>
        <taxon>Hypocreomycetidae</taxon>
        <taxon>Hypocreales</taxon>
        <taxon>Ophiocordycipitaceae</taxon>
        <taxon>Ophiocordyceps</taxon>
    </lineage>
</organism>
<keyword evidence="6" id="KW-1185">Reference proteome</keyword>
<evidence type="ECO:0008006" key="7">
    <source>
        <dbReference type="Google" id="ProtNLM"/>
    </source>
</evidence>
<evidence type="ECO:0000259" key="2">
    <source>
        <dbReference type="Pfam" id="PF08302"/>
    </source>
</evidence>
<protein>
    <recommendedName>
        <fullName evidence="7">tRNA ligase</fullName>
    </recommendedName>
</protein>
<dbReference type="Gene3D" id="3.40.50.300">
    <property type="entry name" value="P-loop containing nucleotide triphosphate hydrolases"/>
    <property type="match status" value="1"/>
</dbReference>
<dbReference type="OrthoDB" id="276239at2759"/>
<proteinExistence type="predicted"/>
<dbReference type="PANTHER" id="PTHR32004">
    <property type="entry name" value="TRNA LIGASE"/>
    <property type="match status" value="1"/>
</dbReference>
<dbReference type="InterPro" id="IPR015966">
    <property type="entry name" value="tRNA_lig_kin_fungi"/>
</dbReference>
<reference evidence="5 6" key="1">
    <citation type="submission" date="2017-06" db="EMBL/GenBank/DDBJ databases">
        <title>Ant-infecting Ophiocordyceps genomes reveal a high diversity of potential behavioral manipulation genes and a possible major role for enterotoxins.</title>
        <authorList>
            <person name="De Bekker C."/>
            <person name="Evans H.C."/>
            <person name="Brachmann A."/>
            <person name="Hughes D.P."/>
        </authorList>
    </citation>
    <scope>NUCLEOTIDE SEQUENCE [LARGE SCALE GENOMIC DNA]</scope>
    <source>
        <strain evidence="5 6">1348a</strain>
    </source>
</reference>
<evidence type="ECO:0000313" key="6">
    <source>
        <dbReference type="Proteomes" id="UP000224854"/>
    </source>
</evidence>
<dbReference type="InterPro" id="IPR019039">
    <property type="entry name" value="T4-Rnl1-like_N"/>
</dbReference>
<dbReference type="GO" id="GO:0008081">
    <property type="term" value="F:phosphoric diester hydrolase activity"/>
    <property type="evidence" value="ECO:0007669"/>
    <property type="project" value="InterPro"/>
</dbReference>
<evidence type="ECO:0000313" key="5">
    <source>
        <dbReference type="EMBL" id="PHH68614.1"/>
    </source>
</evidence>
<dbReference type="EMBL" id="NJEU01001094">
    <property type="protein sequence ID" value="PHH68614.1"/>
    <property type="molecule type" value="Genomic_DNA"/>
</dbReference>
<dbReference type="Pfam" id="PF08303">
    <property type="entry name" value="tRNA_lig_kinase"/>
    <property type="match status" value="1"/>
</dbReference>
<feature type="domain" description="tRNA ligase kinase" evidence="3">
    <location>
        <begin position="379"/>
        <end position="536"/>
    </location>
</feature>
<dbReference type="SUPFAM" id="SSF52540">
    <property type="entry name" value="P-loop containing nucleoside triphosphate hydrolases"/>
    <property type="match status" value="1"/>
</dbReference>
<dbReference type="Proteomes" id="UP000224854">
    <property type="component" value="Unassembled WGS sequence"/>
</dbReference>
<dbReference type="GO" id="GO:0005634">
    <property type="term" value="C:nucleus"/>
    <property type="evidence" value="ECO:0007669"/>
    <property type="project" value="TreeGrafter"/>
</dbReference>